<feature type="transmembrane region" description="Helical" evidence="1">
    <location>
        <begin position="108"/>
        <end position="131"/>
    </location>
</feature>
<evidence type="ECO:0000313" key="3">
    <source>
        <dbReference type="Proteomes" id="UP000243217"/>
    </source>
</evidence>
<evidence type="ECO:0008006" key="4">
    <source>
        <dbReference type="Google" id="ProtNLM"/>
    </source>
</evidence>
<proteinExistence type="predicted"/>
<dbReference type="AlphaFoldDB" id="A0A1V9YSZ3"/>
<comment type="caution">
    <text evidence="2">The sequence shown here is derived from an EMBL/GenBank/DDBJ whole genome shotgun (WGS) entry which is preliminary data.</text>
</comment>
<protein>
    <recommendedName>
        <fullName evidence="4">Transmembrane protein</fullName>
    </recommendedName>
</protein>
<keyword evidence="1" id="KW-0812">Transmembrane</keyword>
<accession>A0A1V9YSZ3</accession>
<evidence type="ECO:0000313" key="2">
    <source>
        <dbReference type="EMBL" id="OQR88949.1"/>
    </source>
</evidence>
<evidence type="ECO:0000256" key="1">
    <source>
        <dbReference type="SAM" id="Phobius"/>
    </source>
</evidence>
<reference evidence="2 3" key="1">
    <citation type="journal article" date="2014" name="Genome Biol. Evol.">
        <title>The secreted proteins of Achlya hypogyna and Thraustotheca clavata identify the ancestral oomycete secretome and reveal gene acquisitions by horizontal gene transfer.</title>
        <authorList>
            <person name="Misner I."/>
            <person name="Blouin N."/>
            <person name="Leonard G."/>
            <person name="Richards T.A."/>
            <person name="Lane C.E."/>
        </authorList>
    </citation>
    <scope>NUCLEOTIDE SEQUENCE [LARGE SCALE GENOMIC DNA]</scope>
    <source>
        <strain evidence="2 3">ATCC 34112</strain>
    </source>
</reference>
<keyword evidence="1" id="KW-0472">Membrane</keyword>
<dbReference type="OrthoDB" id="10509459at2759"/>
<name>A0A1V9YSZ3_9STRA</name>
<feature type="transmembrane region" description="Helical" evidence="1">
    <location>
        <begin position="14"/>
        <end position="39"/>
    </location>
</feature>
<organism evidence="2 3">
    <name type="scientific">Thraustotheca clavata</name>
    <dbReference type="NCBI Taxonomy" id="74557"/>
    <lineage>
        <taxon>Eukaryota</taxon>
        <taxon>Sar</taxon>
        <taxon>Stramenopiles</taxon>
        <taxon>Oomycota</taxon>
        <taxon>Saprolegniomycetes</taxon>
        <taxon>Saprolegniales</taxon>
        <taxon>Achlyaceae</taxon>
        <taxon>Thraustotheca</taxon>
    </lineage>
</organism>
<keyword evidence="1" id="KW-1133">Transmembrane helix</keyword>
<gene>
    <name evidence="2" type="ORF">THRCLA_10006</name>
</gene>
<keyword evidence="3" id="KW-1185">Reference proteome</keyword>
<dbReference type="EMBL" id="JNBS01002933">
    <property type="protein sequence ID" value="OQR88949.1"/>
    <property type="molecule type" value="Genomic_DNA"/>
</dbReference>
<dbReference type="Proteomes" id="UP000243217">
    <property type="component" value="Unassembled WGS sequence"/>
</dbReference>
<feature type="transmembrane region" description="Helical" evidence="1">
    <location>
        <begin position="176"/>
        <end position="194"/>
    </location>
</feature>
<sequence length="321" mass="37290">MVSLLGGDRSFRRLLLFFVCSYLTLALFGIVAMACWLVWMVVLYIGRHCSNKDKENCVVWHNFVRQVICVGFLPWLCQWEMRIRNIYAIKLYIDPNHPVVLEPYIRRVAVYFLIWKMVEMGFGVSLIFFFLQPFSGCRMDLKPIHGHDHDLDPDHIDENIIFTWQQVGDCPDVTELVFVVISFPIILRIVAWLMTKSCEYYISPVFQLQYDYVGLTDIDDGEEKDYHDFANKRIAPQAPLGESSLGLSVIPHPIGDYCIPVPLYPLKDTRDEIPMLEQRNQNNSPSLSHKQQRDAEREILMPIEITISHNDEFKSITPSSV</sequence>